<dbReference type="GO" id="GO:0030246">
    <property type="term" value="F:carbohydrate binding"/>
    <property type="evidence" value="ECO:0007669"/>
    <property type="project" value="InterPro"/>
</dbReference>
<organism evidence="2 3">
    <name type="scientific">Tuber magnatum</name>
    <name type="common">white Piedmont truffle</name>
    <dbReference type="NCBI Taxonomy" id="42249"/>
    <lineage>
        <taxon>Eukaryota</taxon>
        <taxon>Fungi</taxon>
        <taxon>Dikarya</taxon>
        <taxon>Ascomycota</taxon>
        <taxon>Pezizomycotina</taxon>
        <taxon>Pezizomycetes</taxon>
        <taxon>Pezizales</taxon>
        <taxon>Tuberaceae</taxon>
        <taxon>Tuber</taxon>
    </lineage>
</organism>
<dbReference type="SUPFAM" id="SSF141086">
    <property type="entry name" value="Agglutinin HPA-like"/>
    <property type="match status" value="1"/>
</dbReference>
<dbReference type="Proteomes" id="UP000246991">
    <property type="component" value="Unassembled WGS sequence"/>
</dbReference>
<evidence type="ECO:0000259" key="1">
    <source>
        <dbReference type="Pfam" id="PF09458"/>
    </source>
</evidence>
<dbReference type="Gene3D" id="2.60.40.2080">
    <property type="match status" value="2"/>
</dbReference>
<dbReference type="InterPro" id="IPR037221">
    <property type="entry name" value="H-type_lectin_dom_sf"/>
</dbReference>
<dbReference type="STRING" id="42249.A0A317SYE2"/>
<keyword evidence="3" id="KW-1185">Reference proteome</keyword>
<comment type="caution">
    <text evidence="2">The sequence shown here is derived from an EMBL/GenBank/DDBJ whole genome shotgun (WGS) entry which is preliminary data.</text>
</comment>
<dbReference type="EMBL" id="PYWC01000008">
    <property type="protein sequence ID" value="PWW79473.1"/>
    <property type="molecule type" value="Genomic_DNA"/>
</dbReference>
<evidence type="ECO:0000313" key="3">
    <source>
        <dbReference type="Proteomes" id="UP000246991"/>
    </source>
</evidence>
<accession>A0A317SYE2</accession>
<gene>
    <name evidence="2" type="ORF">C7212DRAFT_341755</name>
</gene>
<proteinExistence type="predicted"/>
<feature type="domain" description="H-type lectin" evidence="1">
    <location>
        <begin position="20"/>
        <end position="80"/>
    </location>
</feature>
<dbReference type="Pfam" id="PF09458">
    <property type="entry name" value="H_lectin"/>
    <property type="match status" value="1"/>
</dbReference>
<dbReference type="OrthoDB" id="291007at2759"/>
<dbReference type="InterPro" id="IPR019019">
    <property type="entry name" value="H-type_lectin_domain"/>
</dbReference>
<dbReference type="AlphaFoldDB" id="A0A317SYE2"/>
<protein>
    <recommendedName>
        <fullName evidence="1">H-type lectin domain-containing protein</fullName>
    </recommendedName>
</protein>
<evidence type="ECO:0000313" key="2">
    <source>
        <dbReference type="EMBL" id="PWW79473.1"/>
    </source>
</evidence>
<sequence>MLDRVPYAHLLNRPQKETLKNINFADPFAVSPRLPLGLSSLDISKEANIRVVATITDTTKGSFRAGFDACGGLTLYSARASRIEVFTGHLELYQTGEFPTLDDHLWDKPQVETLGHMNFDSSPKVSGSDSNGLIHINAWAVSILCSAAAGWIAYPGDCWYVFRGVANTKDACLRKPQLKNRKNTDIGGARFRKPPSVFTAINSLDFGHQAGLRMKVEGTDVKPAKLDTWAAGAV</sequence>
<reference evidence="2 3" key="1">
    <citation type="submission" date="2018-03" db="EMBL/GenBank/DDBJ databases">
        <title>Genomes of Pezizomycetes fungi and the evolution of truffles.</title>
        <authorList>
            <person name="Murat C."/>
            <person name="Payen T."/>
            <person name="Noel B."/>
            <person name="Kuo A."/>
            <person name="Martin F.M."/>
        </authorList>
    </citation>
    <scope>NUCLEOTIDE SEQUENCE [LARGE SCALE GENOMIC DNA]</scope>
    <source>
        <strain evidence="2">091103-1</strain>
    </source>
</reference>
<dbReference type="GO" id="GO:0007155">
    <property type="term" value="P:cell adhesion"/>
    <property type="evidence" value="ECO:0007669"/>
    <property type="project" value="InterPro"/>
</dbReference>
<name>A0A317SYE2_9PEZI</name>